<comment type="caution">
    <text evidence="2">The sequence shown here is derived from an EMBL/GenBank/DDBJ whole genome shotgun (WGS) entry which is preliminary data.</text>
</comment>
<feature type="region of interest" description="Disordered" evidence="1">
    <location>
        <begin position="29"/>
        <end position="49"/>
    </location>
</feature>
<dbReference type="Proteomes" id="UP000521227">
    <property type="component" value="Unassembled WGS sequence"/>
</dbReference>
<sequence length="49" mass="5450">MEHRAHLLGALLWLPLLACPLMHLFMHHGHGRHQKQVGSRPPPDAGTPS</sequence>
<protein>
    <recommendedName>
        <fullName evidence="4">DUF2933 domain-containing protein</fullName>
    </recommendedName>
</protein>
<dbReference type="InterPro" id="IPR021682">
    <property type="entry name" value="DUF2933"/>
</dbReference>
<feature type="compositionally biased region" description="Pro residues" evidence="1">
    <location>
        <begin position="40"/>
        <end position="49"/>
    </location>
</feature>
<dbReference type="EMBL" id="JACHIJ010000010">
    <property type="protein sequence ID" value="MBB5055012.1"/>
    <property type="molecule type" value="Genomic_DNA"/>
</dbReference>
<evidence type="ECO:0000313" key="2">
    <source>
        <dbReference type="EMBL" id="MBB5055012.1"/>
    </source>
</evidence>
<dbReference type="RefSeq" id="WP_430641410.1">
    <property type="nucleotide sequence ID" value="NZ_JACHIJ010000010.1"/>
</dbReference>
<dbReference type="AlphaFoldDB" id="A0A840N863"/>
<accession>A0A840N863</accession>
<name>A0A840N863_9BRAD</name>
<gene>
    <name evidence="2" type="ORF">HNQ36_005023</name>
</gene>
<evidence type="ECO:0008006" key="4">
    <source>
        <dbReference type="Google" id="ProtNLM"/>
    </source>
</evidence>
<proteinExistence type="predicted"/>
<evidence type="ECO:0000313" key="3">
    <source>
        <dbReference type="Proteomes" id="UP000521227"/>
    </source>
</evidence>
<evidence type="ECO:0000256" key="1">
    <source>
        <dbReference type="SAM" id="MobiDB-lite"/>
    </source>
</evidence>
<organism evidence="2 3">
    <name type="scientific">Afipia massiliensis</name>
    <dbReference type="NCBI Taxonomy" id="211460"/>
    <lineage>
        <taxon>Bacteria</taxon>
        <taxon>Pseudomonadati</taxon>
        <taxon>Pseudomonadota</taxon>
        <taxon>Alphaproteobacteria</taxon>
        <taxon>Hyphomicrobiales</taxon>
        <taxon>Nitrobacteraceae</taxon>
        <taxon>Afipia</taxon>
    </lineage>
</organism>
<reference evidence="2 3" key="1">
    <citation type="submission" date="2020-08" db="EMBL/GenBank/DDBJ databases">
        <title>Genomic Encyclopedia of Type Strains, Phase IV (KMG-IV): sequencing the most valuable type-strain genomes for metagenomic binning, comparative biology and taxonomic classification.</title>
        <authorList>
            <person name="Goeker M."/>
        </authorList>
    </citation>
    <scope>NUCLEOTIDE SEQUENCE [LARGE SCALE GENOMIC DNA]</scope>
    <source>
        <strain evidence="2 3">DSM 17498</strain>
    </source>
</reference>
<dbReference type="Pfam" id="PF11666">
    <property type="entry name" value="DUF2933"/>
    <property type="match status" value="1"/>
</dbReference>